<comment type="cofactor">
    <cofactor evidence="6">
        <name>Ca(2+)</name>
        <dbReference type="ChEBI" id="CHEBI:29108"/>
    </cofactor>
    <text evidence="6">Binds 1 Ca(2+) ion per dimer.</text>
</comment>
<dbReference type="EMBL" id="WEIA01000031">
    <property type="protein sequence ID" value="NLR24355.1"/>
    <property type="molecule type" value="Genomic_DNA"/>
</dbReference>
<gene>
    <name evidence="8" type="ORF">F9Y85_24220</name>
    <name evidence="9" type="ORF">R5H13_00605</name>
</gene>
<keyword evidence="7" id="KW-0472">Membrane</keyword>
<comment type="subunit">
    <text evidence="4">Heterodimer of an alpha subunit and a beta subunit processed from the same precursor.</text>
</comment>
<evidence type="ECO:0000256" key="2">
    <source>
        <dbReference type="ARBA" id="ARBA00022801"/>
    </source>
</evidence>
<dbReference type="PIRSF" id="PIRSF001227">
    <property type="entry name" value="Pen_acylase"/>
    <property type="match status" value="1"/>
</dbReference>
<evidence type="ECO:0000256" key="6">
    <source>
        <dbReference type="PIRSR" id="PIRSR001227-2"/>
    </source>
</evidence>
<keyword evidence="6" id="KW-0106">Calcium</keyword>
<evidence type="ECO:0000256" key="5">
    <source>
        <dbReference type="PIRSR" id="PIRSR001227-1"/>
    </source>
</evidence>
<dbReference type="Proteomes" id="UP001304419">
    <property type="component" value="Chromosome 1"/>
</dbReference>
<keyword evidence="3" id="KW-0865">Zymogen</keyword>
<comment type="similarity">
    <text evidence="1">Belongs to the peptidase S45 family.</text>
</comment>
<dbReference type="SUPFAM" id="SSF56235">
    <property type="entry name" value="N-terminal nucleophile aminohydrolases (Ntn hydrolases)"/>
    <property type="match status" value="1"/>
</dbReference>
<keyword evidence="6" id="KW-0479">Metal-binding</keyword>
<dbReference type="RefSeq" id="WP_039491556.1">
    <property type="nucleotide sequence ID" value="NZ_CBCSDF010000032.1"/>
</dbReference>
<reference evidence="9 11" key="2">
    <citation type="submission" date="2023-10" db="EMBL/GenBank/DDBJ databases">
        <title>To unveil natural product biosynthetic capacity in Pseudoalteromonas.</title>
        <authorList>
            <person name="Wang J."/>
        </authorList>
    </citation>
    <scope>NUCLEOTIDE SEQUENCE [LARGE SCALE GENOMIC DNA]</scope>
    <source>
        <strain evidence="9 11">DSM 15914</strain>
    </source>
</reference>
<dbReference type="Gene3D" id="3.60.20.10">
    <property type="entry name" value="Glutamine Phosphoribosylpyrophosphate, subunit 1, domain 1"/>
    <property type="match status" value="1"/>
</dbReference>
<dbReference type="PANTHER" id="PTHR34218:SF4">
    <property type="entry name" value="ACYL-HOMOSERINE LACTONE ACYLASE QUIP"/>
    <property type="match status" value="1"/>
</dbReference>
<evidence type="ECO:0000313" key="10">
    <source>
        <dbReference type="Proteomes" id="UP000646877"/>
    </source>
</evidence>
<dbReference type="InterPro" id="IPR029055">
    <property type="entry name" value="Ntn_hydrolases_N"/>
</dbReference>
<proteinExistence type="inferred from homology"/>
<dbReference type="GO" id="GO:0046872">
    <property type="term" value="F:metal ion binding"/>
    <property type="evidence" value="ECO:0007669"/>
    <property type="project" value="UniProtKB-KW"/>
</dbReference>
<evidence type="ECO:0000313" key="8">
    <source>
        <dbReference type="EMBL" id="NLR24355.1"/>
    </source>
</evidence>
<dbReference type="InterPro" id="IPR023343">
    <property type="entry name" value="Penicillin_amidase_dom1"/>
</dbReference>
<evidence type="ECO:0000313" key="11">
    <source>
        <dbReference type="Proteomes" id="UP001304419"/>
    </source>
</evidence>
<organism evidence="8 10">
    <name type="scientific">Pseudoalteromonas maricaloris</name>
    <dbReference type="NCBI Taxonomy" id="184924"/>
    <lineage>
        <taxon>Bacteria</taxon>
        <taxon>Pseudomonadati</taxon>
        <taxon>Pseudomonadota</taxon>
        <taxon>Gammaproteobacteria</taxon>
        <taxon>Alteromonadales</taxon>
        <taxon>Pseudoalteromonadaceae</taxon>
        <taxon>Pseudoalteromonas</taxon>
    </lineage>
</organism>
<evidence type="ECO:0000256" key="3">
    <source>
        <dbReference type="ARBA" id="ARBA00023145"/>
    </source>
</evidence>
<dbReference type="AlphaFoldDB" id="A0A8I2H965"/>
<dbReference type="Gene3D" id="2.30.120.10">
    <property type="match status" value="1"/>
</dbReference>
<name>A0A8I2H965_9GAMM</name>
<dbReference type="PANTHER" id="PTHR34218">
    <property type="entry name" value="PEPTIDASE S45 PENICILLIN AMIDASE"/>
    <property type="match status" value="1"/>
</dbReference>
<evidence type="ECO:0000256" key="1">
    <source>
        <dbReference type="ARBA" id="ARBA00006586"/>
    </source>
</evidence>
<evidence type="ECO:0000256" key="7">
    <source>
        <dbReference type="SAM" id="Phobius"/>
    </source>
</evidence>
<feature type="binding site" evidence="6">
    <location>
        <position position="318"/>
    </location>
    <ligand>
        <name>Ca(2+)</name>
        <dbReference type="ChEBI" id="CHEBI:29108"/>
    </ligand>
</feature>
<keyword evidence="7" id="KW-1133">Transmembrane helix</keyword>
<dbReference type="GO" id="GO:0016811">
    <property type="term" value="F:hydrolase activity, acting on carbon-nitrogen (but not peptide) bonds, in linear amides"/>
    <property type="evidence" value="ECO:0007669"/>
    <property type="project" value="InterPro"/>
</dbReference>
<dbReference type="GO" id="GO:0017000">
    <property type="term" value="P:antibiotic biosynthetic process"/>
    <property type="evidence" value="ECO:0007669"/>
    <property type="project" value="InterPro"/>
</dbReference>
<feature type="binding site" evidence="6">
    <location>
        <position position="321"/>
    </location>
    <ligand>
        <name>Ca(2+)</name>
        <dbReference type="ChEBI" id="CHEBI:29108"/>
    </ligand>
</feature>
<dbReference type="Proteomes" id="UP000646877">
    <property type="component" value="Unassembled WGS sequence"/>
</dbReference>
<dbReference type="Gene3D" id="1.10.439.10">
    <property type="entry name" value="Penicillin Amidohydrolase, domain 1"/>
    <property type="match status" value="1"/>
</dbReference>
<dbReference type="InterPro" id="IPR043146">
    <property type="entry name" value="Penicillin_amidase_N_B-knob"/>
</dbReference>
<dbReference type="EC" id="3.5.1.-" evidence="9"/>
<sequence>MLTRFPIVSRFGLFIITPLFAVFLTGYNMLCESVSDAEQPVLLNGINDEVVIVRDEAGIPAITGKSDNDVFFAMGFIQAQDRLWQMEHNRRLAQGRLSEIFGIDQLDTDKWMRTLGLYRASERAQQRLGAGAKQALESYSQGVNAWINQAEQLPAEFELFDYLPEPWSPADSIAMGKLFALTLGGNAFLESQRQISQKMLSEQHYASLFPDVVTSNNNYAFASASIADIAVNVSQQHLLGGKNVGSNAWVISGKLTANGSPILANDPHLALQIPSVWYAAKLKGDNITASGMTLVGMPIIVFGTNEHISWGGTSLPADVQDLVSLRMNPDQGSFYQARGKWLKFEERQEVIHIAPGFPEILKKKIKPVKMRVLSSVYGPVVSDFIGASGQTLSLQWSALEAGDTTFEALYKLNYAQDWQQFRQALSLHVAPSLNILYADKNNNIGISAAGKIPVRNSSSFGMLPTSSDHFSWNGYLDWADMPYEYNPARGFIVNANNKSVSDDYLHFISNDWADPARAERIADLINEKVAKHEKIDVAYVAKMQNDLFDLSAESLLRTLASIIREQDTQDELLISLYRWNRDFSEKSNAAAIYMSFLRHLKLRLFKDEFTQYYGSSGLMALTEQIIKGLEIDIVNRALTADAFWCDNVATAQEETCKDIISLALKDVRDELTKLGGSNIDDWRWQQFSRRTYKHQPFSQFKHLDHVFEREAASNGSANTINVASYAFDESEGYIQSLGATFRQVIEMSYDTNHLMTNSTGQSGNVFSQFYDDMLSSFDVNELHSMKATLAGKPIILRPVPLSQSSHVEGK</sequence>
<dbReference type="InterPro" id="IPR002692">
    <property type="entry name" value="S45"/>
</dbReference>
<evidence type="ECO:0000256" key="4">
    <source>
        <dbReference type="ARBA" id="ARBA00038735"/>
    </source>
</evidence>
<dbReference type="InterPro" id="IPR043147">
    <property type="entry name" value="Penicillin_amidase_A-knob"/>
</dbReference>
<keyword evidence="11" id="KW-1185">Reference proteome</keyword>
<reference evidence="8" key="1">
    <citation type="submission" date="2019-10" db="EMBL/GenBank/DDBJ databases">
        <authorList>
            <person name="Paulsen S."/>
        </authorList>
    </citation>
    <scope>NUCLEOTIDE SEQUENCE</scope>
    <source>
        <strain evidence="8">LMG 19692</strain>
    </source>
</reference>
<feature type="active site" description="Nucleophile" evidence="5">
    <location>
        <position position="246"/>
    </location>
</feature>
<accession>A0A8I2H965</accession>
<dbReference type="EMBL" id="CP137578">
    <property type="protein sequence ID" value="WOX28816.1"/>
    <property type="molecule type" value="Genomic_DNA"/>
</dbReference>
<feature type="transmembrane region" description="Helical" evidence="7">
    <location>
        <begin position="12"/>
        <end position="30"/>
    </location>
</feature>
<dbReference type="Gene3D" id="1.10.1400.10">
    <property type="match status" value="1"/>
</dbReference>
<feature type="binding site" evidence="6">
    <location>
        <position position="190"/>
    </location>
    <ligand>
        <name>Ca(2+)</name>
        <dbReference type="ChEBI" id="CHEBI:29108"/>
    </ligand>
</feature>
<evidence type="ECO:0000313" key="9">
    <source>
        <dbReference type="EMBL" id="WOX28816.1"/>
    </source>
</evidence>
<keyword evidence="2 9" id="KW-0378">Hydrolase</keyword>
<keyword evidence="7" id="KW-0812">Transmembrane</keyword>
<protein>
    <submittedName>
        <fullName evidence="8">Penicillin acylase family protein</fullName>
        <ecNumber evidence="9">3.5.1.-</ecNumber>
    </submittedName>
</protein>
<dbReference type="CDD" id="cd03747">
    <property type="entry name" value="Ntn_PGA_like"/>
    <property type="match status" value="1"/>
</dbReference>
<dbReference type="Pfam" id="PF01804">
    <property type="entry name" value="Penicil_amidase"/>
    <property type="match status" value="1"/>
</dbReference>
<dbReference type="InterPro" id="IPR014395">
    <property type="entry name" value="Pen/GL7ACA/AHL_acylase"/>
</dbReference>